<dbReference type="Gene3D" id="1.20.1440.200">
    <property type="match status" value="1"/>
</dbReference>
<dbReference type="Proteomes" id="UP000031512">
    <property type="component" value="Unassembled WGS sequence"/>
</dbReference>
<evidence type="ECO:0000256" key="3">
    <source>
        <dbReference type="ARBA" id="ARBA00022753"/>
    </source>
</evidence>
<dbReference type="RefSeq" id="XP_004833186.1">
    <property type="nucleotide sequence ID" value="XM_004833129.1"/>
</dbReference>
<comment type="similarity">
    <text evidence="5">Belongs to the VPS28 family.</text>
</comment>
<sequence>MASTAFLLKDDPSQAADLYSLLYALEYLERGYIGGYSPSDEYETECKSLLSLCKVLNEATPDIFVSFSKEFSFHCPLALNRIKVGQPATLERPKDQKENNQKLMIFELSEHFITLIDALKLGSIAVDELYPLLHSLILSISSIESSHEKNSNEAFTLKSVDKLQKWDKRLEGMGAHEELSSNDARQLSMDTEAAYTFFKTFLRQQQ</sequence>
<reference evidence="8 9" key="1">
    <citation type="journal article" date="2012" name="BMC Genomics">
        <title>Comparative genomic analysis and phylogenetic position of Theileria equi.</title>
        <authorList>
            <person name="Kappmeyer L.S."/>
            <person name="Thiagarajan M."/>
            <person name="Herndon D.R."/>
            <person name="Ramsay J.D."/>
            <person name="Caler E."/>
            <person name="Djikeng A."/>
            <person name="Gillespie J.J."/>
            <person name="Lau A.O."/>
            <person name="Roalson E.H."/>
            <person name="Silva J.C."/>
            <person name="Silva M.G."/>
            <person name="Suarez C.E."/>
            <person name="Ueti M.W."/>
            <person name="Nene V.M."/>
            <person name="Mealey R.H."/>
            <person name="Knowles D.P."/>
            <person name="Brayton K.A."/>
        </authorList>
    </citation>
    <scope>NUCLEOTIDE SEQUENCE [LARGE SCALE GENOMIC DNA]</scope>
    <source>
        <strain evidence="8 9">WA</strain>
    </source>
</reference>
<feature type="domain" description="VPS28 N-terminal" evidence="7">
    <location>
        <begin position="1"/>
        <end position="92"/>
    </location>
</feature>
<dbReference type="OrthoDB" id="2671at2759"/>
<dbReference type="EMBL" id="ACOU01000002">
    <property type="protein sequence ID" value="EKX73734.1"/>
    <property type="molecule type" value="Genomic_DNA"/>
</dbReference>
<evidence type="ECO:0000313" key="8">
    <source>
        <dbReference type="EMBL" id="EKX73734.1"/>
    </source>
</evidence>
<organism evidence="8 9">
    <name type="scientific">Theileria equi strain WA</name>
    <dbReference type="NCBI Taxonomy" id="1537102"/>
    <lineage>
        <taxon>Eukaryota</taxon>
        <taxon>Sar</taxon>
        <taxon>Alveolata</taxon>
        <taxon>Apicomplexa</taxon>
        <taxon>Aconoidasida</taxon>
        <taxon>Piroplasmida</taxon>
        <taxon>Theileriidae</taxon>
        <taxon>Theileria</taxon>
    </lineage>
</organism>
<evidence type="ECO:0000313" key="9">
    <source>
        <dbReference type="Proteomes" id="UP000031512"/>
    </source>
</evidence>
<keyword evidence="3" id="KW-0967">Endosome</keyword>
<comment type="caution">
    <text evidence="8">The sequence shown here is derived from an EMBL/GenBank/DDBJ whole genome shotgun (WGS) entry which is preliminary data.</text>
</comment>
<keyword evidence="9" id="KW-1185">Reference proteome</keyword>
<evidence type="ECO:0000256" key="5">
    <source>
        <dbReference type="PROSITE-ProRule" id="PRU00642"/>
    </source>
</evidence>
<keyword evidence="4 5" id="KW-0653">Protein transport</keyword>
<dbReference type="GeneID" id="15806657"/>
<dbReference type="eggNOG" id="KOG3284">
    <property type="taxonomic scope" value="Eukaryota"/>
</dbReference>
<dbReference type="PANTHER" id="PTHR12937">
    <property type="entry name" value="VACUOLAR PROTEIN SORTING 28, ISOFORM 2 VPS28"/>
    <property type="match status" value="1"/>
</dbReference>
<dbReference type="GO" id="GO:0000813">
    <property type="term" value="C:ESCRT I complex"/>
    <property type="evidence" value="ECO:0007669"/>
    <property type="project" value="InterPro"/>
</dbReference>
<keyword evidence="2 5" id="KW-0813">Transport</keyword>
<dbReference type="InterPro" id="IPR017898">
    <property type="entry name" value="VPS28_N"/>
</dbReference>
<dbReference type="GO" id="GO:0044877">
    <property type="term" value="F:protein-containing complex binding"/>
    <property type="evidence" value="ECO:0007669"/>
    <property type="project" value="TreeGrafter"/>
</dbReference>
<dbReference type="PROSITE" id="PS51313">
    <property type="entry name" value="VPS28_N"/>
    <property type="match status" value="1"/>
</dbReference>
<accession>L1LEM7</accession>
<evidence type="ECO:0000256" key="2">
    <source>
        <dbReference type="ARBA" id="ARBA00022448"/>
    </source>
</evidence>
<dbReference type="AlphaFoldDB" id="L1LEM7"/>
<dbReference type="PANTHER" id="PTHR12937:SF0">
    <property type="entry name" value="VACUOLAR PROTEIN SORTING-ASSOCIATED PROTEIN 28 HOMOLOG"/>
    <property type="match status" value="1"/>
</dbReference>
<dbReference type="InterPro" id="IPR007143">
    <property type="entry name" value="Vps28"/>
</dbReference>
<dbReference type="InterPro" id="IPR037206">
    <property type="entry name" value="VPS28_C_sf"/>
</dbReference>
<dbReference type="KEGG" id="beq:BEWA_037710"/>
<dbReference type="SUPFAM" id="SSF140427">
    <property type="entry name" value="VPS28 C-terminal domain-like"/>
    <property type="match status" value="1"/>
</dbReference>
<comment type="subcellular location">
    <subcellularLocation>
        <location evidence="1">Endosome</location>
    </subcellularLocation>
</comment>
<name>L1LEM7_THEEQ</name>
<feature type="domain" description="VPS28 C-terminal" evidence="6">
    <location>
        <begin position="100"/>
        <end position="203"/>
    </location>
</feature>
<dbReference type="Pfam" id="PF03997">
    <property type="entry name" value="VPS28"/>
    <property type="match status" value="1"/>
</dbReference>
<evidence type="ECO:0008006" key="10">
    <source>
        <dbReference type="Google" id="ProtNLM"/>
    </source>
</evidence>
<proteinExistence type="inferred from homology"/>
<dbReference type="InterPro" id="IPR038358">
    <property type="entry name" value="VPS28_N_sf"/>
</dbReference>
<evidence type="ECO:0000259" key="6">
    <source>
        <dbReference type="PROSITE" id="PS51310"/>
    </source>
</evidence>
<dbReference type="VEuPathDB" id="PiroplasmaDB:BEWA_037710"/>
<dbReference type="PROSITE" id="PS51310">
    <property type="entry name" value="VPS28_C"/>
    <property type="match status" value="1"/>
</dbReference>
<dbReference type="STRING" id="1537102.L1LEM7"/>
<evidence type="ECO:0000256" key="4">
    <source>
        <dbReference type="ARBA" id="ARBA00022927"/>
    </source>
</evidence>
<dbReference type="Gene3D" id="1.20.120.1130">
    <property type="match status" value="1"/>
</dbReference>
<dbReference type="InterPro" id="IPR017899">
    <property type="entry name" value="VPS28_C"/>
</dbReference>
<dbReference type="GO" id="GO:0043328">
    <property type="term" value="P:protein transport to vacuole involved in ubiquitin-dependent protein catabolic process via the multivesicular body sorting pathway"/>
    <property type="evidence" value="ECO:0007669"/>
    <property type="project" value="TreeGrafter"/>
</dbReference>
<protein>
    <recommendedName>
        <fullName evidence="10">Vacuolar protein sorting-associated protein 28 homolog</fullName>
    </recommendedName>
</protein>
<evidence type="ECO:0000256" key="1">
    <source>
        <dbReference type="ARBA" id="ARBA00004177"/>
    </source>
</evidence>
<dbReference type="SUPFAM" id="SSF140111">
    <property type="entry name" value="Endosomal sorting complex assembly domain"/>
    <property type="match status" value="1"/>
</dbReference>
<gene>
    <name evidence="8" type="ORF">BEWA_037710</name>
</gene>
<dbReference type="InterPro" id="IPR037202">
    <property type="entry name" value="ESCRT_assembly_dom"/>
</dbReference>
<evidence type="ECO:0000259" key="7">
    <source>
        <dbReference type="PROSITE" id="PS51313"/>
    </source>
</evidence>